<sequence length="299" mass="33259">MSTHQPPVRSVTTAQLTRAGLTSRQIDAFVRSGKLERIGRGVYVESHDVDAASPESRVREHLVRAVALCRSSSGAYLVGPSACLALGLPLLVLPRDVHIARASSRVQTRRLGVRAHRPWSHDIRTLDDLGVDVQCPEAAIVELAAREGALHGLVPADVAIRHEDVWFERVLASWGKRHGIAQARLVAELADGRRESPLETQTAWQAHGEGIRLEPQTVIRDRAGEWVATVDFTVAGYKVVVEVDGLGKYRRPDDLKKERVRHNQIEELGWLVVRVIADDLRFGRFVPRLHAAMARAERR</sequence>
<dbReference type="Pfam" id="PF04480">
    <property type="entry name" value="DUF559"/>
    <property type="match status" value="1"/>
</dbReference>
<proteinExistence type="predicted"/>
<dbReference type="Proteomes" id="UP000285376">
    <property type="component" value="Unassembled WGS sequence"/>
</dbReference>
<evidence type="ECO:0000259" key="2">
    <source>
        <dbReference type="Pfam" id="PF13338"/>
    </source>
</evidence>
<name>A0A417Z7T9_9MICO</name>
<feature type="domain" description="AbiEi antitoxin N-terminal" evidence="2">
    <location>
        <begin position="11"/>
        <end position="44"/>
    </location>
</feature>
<comment type="caution">
    <text evidence="3">The sequence shown here is derived from an EMBL/GenBank/DDBJ whole genome shotgun (WGS) entry which is preliminary data.</text>
</comment>
<organism evidence="3 4">
    <name type="scientific">Dermacoccus abyssi</name>
    <dbReference type="NCBI Taxonomy" id="322596"/>
    <lineage>
        <taxon>Bacteria</taxon>
        <taxon>Bacillati</taxon>
        <taxon>Actinomycetota</taxon>
        <taxon>Actinomycetes</taxon>
        <taxon>Micrococcales</taxon>
        <taxon>Dermacoccaceae</taxon>
        <taxon>Dermacoccus</taxon>
    </lineage>
</organism>
<dbReference type="SUPFAM" id="SSF52980">
    <property type="entry name" value="Restriction endonuclease-like"/>
    <property type="match status" value="1"/>
</dbReference>
<reference evidence="3 4" key="1">
    <citation type="submission" date="2018-08" db="EMBL/GenBank/DDBJ databases">
        <title>Whole genome sequence analysis of Dermacoccus abyssi bacteria isolated from Deep Mariana trench Micromonospora spp reveals genes involved in the environmental adaptation and production of secondary metabolites.</title>
        <authorList>
            <person name="Abdel-Mageed W.M."/>
            <person name="Lehri B."/>
            <person name="Nouioui I."/>
            <person name="Goodfellow I."/>
            <person name="Jaspars M."/>
            <person name="Karlyshev A."/>
        </authorList>
    </citation>
    <scope>NUCLEOTIDE SEQUENCE [LARGE SCALE GENOMIC DNA]</scope>
    <source>
        <strain evidence="3 4">MT1.1</strain>
    </source>
</reference>
<dbReference type="InterPro" id="IPR011335">
    <property type="entry name" value="Restrct_endonuc-II-like"/>
</dbReference>
<evidence type="ECO:0000313" key="4">
    <source>
        <dbReference type="Proteomes" id="UP000285376"/>
    </source>
</evidence>
<protein>
    <submittedName>
        <fullName evidence="3">DUF559 domain-containing protein</fullName>
    </submittedName>
</protein>
<dbReference type="AlphaFoldDB" id="A0A417Z7T9"/>
<gene>
    <name evidence="3" type="ORF">D1832_05580</name>
</gene>
<dbReference type="EMBL" id="QWLM01000004">
    <property type="protein sequence ID" value="RHW46698.1"/>
    <property type="molecule type" value="Genomic_DNA"/>
</dbReference>
<dbReference type="InterPro" id="IPR007569">
    <property type="entry name" value="DUF559"/>
</dbReference>
<dbReference type="InterPro" id="IPR025159">
    <property type="entry name" value="AbiEi_N"/>
</dbReference>
<feature type="domain" description="DUF559" evidence="1">
    <location>
        <begin position="229"/>
        <end position="280"/>
    </location>
</feature>
<accession>A0A417Z7T9</accession>
<evidence type="ECO:0000313" key="3">
    <source>
        <dbReference type="EMBL" id="RHW46698.1"/>
    </source>
</evidence>
<evidence type="ECO:0000259" key="1">
    <source>
        <dbReference type="Pfam" id="PF04480"/>
    </source>
</evidence>
<dbReference type="Pfam" id="PF13338">
    <property type="entry name" value="AbiEi_4"/>
    <property type="match status" value="1"/>
</dbReference>